<evidence type="ECO:0000256" key="6">
    <source>
        <dbReference type="HAMAP-Rule" id="MF_00076"/>
    </source>
</evidence>
<dbReference type="EC" id="4.2.1.19" evidence="6 7"/>
<comment type="similarity">
    <text evidence="6 7">Belongs to the imidazoleglycerol-phosphate dehydratase family.</text>
</comment>
<dbReference type="InterPro" id="IPR038494">
    <property type="entry name" value="IGPD_sf"/>
</dbReference>
<evidence type="ECO:0000256" key="3">
    <source>
        <dbReference type="ARBA" id="ARBA00022605"/>
    </source>
</evidence>
<dbReference type="PANTHER" id="PTHR23133:SF2">
    <property type="entry name" value="IMIDAZOLEGLYCEROL-PHOSPHATE DEHYDRATASE"/>
    <property type="match status" value="1"/>
</dbReference>
<dbReference type="PROSITE" id="PS00955">
    <property type="entry name" value="IGP_DEHYDRATASE_2"/>
    <property type="match status" value="1"/>
</dbReference>
<evidence type="ECO:0000256" key="4">
    <source>
        <dbReference type="ARBA" id="ARBA00023102"/>
    </source>
</evidence>
<accession>A0A4P8XSN2</accession>
<dbReference type="Pfam" id="PF00475">
    <property type="entry name" value="IGPD"/>
    <property type="match status" value="1"/>
</dbReference>
<dbReference type="FunFam" id="3.30.230.40:FF:000003">
    <property type="entry name" value="Imidazoleglycerol-phosphate dehydratase HisB"/>
    <property type="match status" value="1"/>
</dbReference>
<keyword evidence="6" id="KW-0963">Cytoplasm</keyword>
<dbReference type="GO" id="GO:0000105">
    <property type="term" value="P:L-histidine biosynthetic process"/>
    <property type="evidence" value="ECO:0007669"/>
    <property type="project" value="UniProtKB-UniRule"/>
</dbReference>
<evidence type="ECO:0000256" key="5">
    <source>
        <dbReference type="ARBA" id="ARBA00023239"/>
    </source>
</evidence>
<dbReference type="FunFam" id="3.30.230.40:FF:000001">
    <property type="entry name" value="Imidazoleglycerol-phosphate dehydratase HisB"/>
    <property type="match status" value="1"/>
</dbReference>
<evidence type="ECO:0000313" key="9">
    <source>
        <dbReference type="Proteomes" id="UP000301475"/>
    </source>
</evidence>
<dbReference type="InterPro" id="IPR020565">
    <property type="entry name" value="ImidazoleglycerP_deHydtase_CS"/>
</dbReference>
<evidence type="ECO:0000256" key="1">
    <source>
        <dbReference type="ARBA" id="ARBA00005047"/>
    </source>
</evidence>
<dbReference type="SUPFAM" id="SSF54211">
    <property type="entry name" value="Ribosomal protein S5 domain 2-like"/>
    <property type="match status" value="2"/>
</dbReference>
<name>A0A4P8XSN2_9FIRM</name>
<reference evidence="8 9" key="1">
    <citation type="submission" date="2019-04" db="EMBL/GenBank/DDBJ databases">
        <authorList>
            <person name="Embree M."/>
            <person name="Gaffney J.R."/>
        </authorList>
    </citation>
    <scope>NUCLEOTIDE SEQUENCE [LARGE SCALE GENOMIC DNA]</scope>
    <source>
        <strain evidence="8 9">JE7A12</strain>
    </source>
</reference>
<sequence>MDRIAEVTRVTKETDIYIKINLDGSGKSKIKTGIGFFDHMLEGFAKHGLFDLEVKVKGDLNVDCHHTIEDTGIVLGEVIRRALGDKSGIKRYGNFLLPMDETLVMCGVDLSGRPYYVSDLKFTNDRTGEMDNCMVDEFFYAISYSAMMNLHFVQMRGVNDHHIIEATFKAFAKALDMATTVDQRINGVLSTKGTI</sequence>
<dbReference type="OrthoDB" id="9790411at2"/>
<dbReference type="PANTHER" id="PTHR23133">
    <property type="entry name" value="IMIDAZOLEGLYCEROL-PHOSPHATE DEHYDRATASE HIS7"/>
    <property type="match status" value="1"/>
</dbReference>
<evidence type="ECO:0000256" key="7">
    <source>
        <dbReference type="RuleBase" id="RU000599"/>
    </source>
</evidence>
<gene>
    <name evidence="6 8" type="primary">hisB</name>
    <name evidence="8" type="ORF">E5Z56_00435</name>
</gene>
<comment type="catalytic activity">
    <reaction evidence="6 7">
        <text>D-erythro-1-(imidazol-4-yl)glycerol 3-phosphate = 3-(imidazol-4-yl)-2-oxopropyl phosphate + H2O</text>
        <dbReference type="Rhea" id="RHEA:11040"/>
        <dbReference type="ChEBI" id="CHEBI:15377"/>
        <dbReference type="ChEBI" id="CHEBI:57766"/>
        <dbReference type="ChEBI" id="CHEBI:58278"/>
        <dbReference type="EC" id="4.2.1.19"/>
    </reaction>
</comment>
<dbReference type="PROSITE" id="PS00954">
    <property type="entry name" value="IGP_DEHYDRATASE_1"/>
    <property type="match status" value="1"/>
</dbReference>
<dbReference type="EMBL" id="CP039381">
    <property type="protein sequence ID" value="QCT05926.1"/>
    <property type="molecule type" value="Genomic_DNA"/>
</dbReference>
<keyword evidence="5 6" id="KW-0456">Lyase</keyword>
<dbReference type="InterPro" id="IPR020568">
    <property type="entry name" value="Ribosomal_Su5_D2-typ_SF"/>
</dbReference>
<dbReference type="NCBIfam" id="NF002114">
    <property type="entry name" value="PRK00951.2-4"/>
    <property type="match status" value="1"/>
</dbReference>
<dbReference type="Proteomes" id="UP000301475">
    <property type="component" value="Chromosome"/>
</dbReference>
<comment type="pathway">
    <text evidence="1 6 7">Amino-acid biosynthesis; L-histidine biosynthesis; L-histidine from 5-phospho-alpha-D-ribose 1-diphosphate: step 6/9.</text>
</comment>
<dbReference type="UniPathway" id="UPA00031">
    <property type="reaction ID" value="UER00011"/>
</dbReference>
<comment type="subcellular location">
    <subcellularLocation>
        <location evidence="6 7">Cytoplasm</location>
    </subcellularLocation>
</comment>
<dbReference type="NCBIfam" id="NF002111">
    <property type="entry name" value="PRK00951.2-1"/>
    <property type="match status" value="1"/>
</dbReference>
<dbReference type="HAMAP" id="MF_00076">
    <property type="entry name" value="HisB"/>
    <property type="match status" value="1"/>
</dbReference>
<keyword evidence="9" id="KW-1185">Reference proteome</keyword>
<dbReference type="CDD" id="cd07914">
    <property type="entry name" value="IGPD"/>
    <property type="match status" value="1"/>
</dbReference>
<dbReference type="RefSeq" id="WP_022506163.1">
    <property type="nucleotide sequence ID" value="NZ_CP039381.1"/>
</dbReference>
<protein>
    <recommendedName>
        <fullName evidence="2 6">Imidazoleglycerol-phosphate dehydratase</fullName>
        <shortName evidence="6">IGPD</shortName>
        <ecNumber evidence="6 7">4.2.1.19</ecNumber>
    </recommendedName>
</protein>
<proteinExistence type="inferred from homology"/>
<keyword evidence="4 6" id="KW-0368">Histidine biosynthesis</keyword>
<dbReference type="GO" id="GO:0004424">
    <property type="term" value="F:imidazoleglycerol-phosphate dehydratase activity"/>
    <property type="evidence" value="ECO:0007669"/>
    <property type="project" value="UniProtKB-UniRule"/>
</dbReference>
<dbReference type="Gene3D" id="3.30.230.40">
    <property type="entry name" value="Imidazole glycerol phosphate dehydratase, domain 1"/>
    <property type="match status" value="2"/>
</dbReference>
<dbReference type="InterPro" id="IPR000807">
    <property type="entry name" value="ImidazoleglycerolP_deHydtase"/>
</dbReference>
<keyword evidence="3 6" id="KW-0028">Amino-acid biosynthesis</keyword>
<dbReference type="KEGG" id="ruj:E5Z56_00435"/>
<evidence type="ECO:0000256" key="2">
    <source>
        <dbReference type="ARBA" id="ARBA00016664"/>
    </source>
</evidence>
<dbReference type="GO" id="GO:0005737">
    <property type="term" value="C:cytoplasm"/>
    <property type="evidence" value="ECO:0007669"/>
    <property type="project" value="UniProtKB-SubCell"/>
</dbReference>
<evidence type="ECO:0000313" key="8">
    <source>
        <dbReference type="EMBL" id="QCT05926.1"/>
    </source>
</evidence>
<dbReference type="AlphaFoldDB" id="A0A4P8XSN2"/>
<organism evidence="8 9">
    <name type="scientific">Ruminococcus bovis</name>
    <dbReference type="NCBI Taxonomy" id="2564099"/>
    <lineage>
        <taxon>Bacteria</taxon>
        <taxon>Bacillati</taxon>
        <taxon>Bacillota</taxon>
        <taxon>Clostridia</taxon>
        <taxon>Eubacteriales</taxon>
        <taxon>Oscillospiraceae</taxon>
        <taxon>Ruminococcus</taxon>
    </lineage>
</organism>